<gene>
    <name evidence="3" type="ORF">HMPREF1060_00957</name>
</gene>
<name>K5ZHZ1_9BACT</name>
<dbReference type="PATRIC" id="fig|999420.3.peg.969"/>
<evidence type="ECO:0000313" key="3">
    <source>
        <dbReference type="EMBL" id="EKN15309.1"/>
    </source>
</evidence>
<dbReference type="Pfam" id="PF01661">
    <property type="entry name" value="Macro"/>
    <property type="match status" value="1"/>
</dbReference>
<comment type="catalytic activity">
    <reaction evidence="1">
        <text>an N-(ADP-alpha-D-ribosyl)-thymidine in DNA + H2O = a thymidine in DNA + ADP-D-ribose</text>
        <dbReference type="Rhea" id="RHEA:71655"/>
        <dbReference type="Rhea" id="RHEA-COMP:13556"/>
        <dbReference type="Rhea" id="RHEA-COMP:18051"/>
        <dbReference type="ChEBI" id="CHEBI:15377"/>
        <dbReference type="ChEBI" id="CHEBI:57967"/>
        <dbReference type="ChEBI" id="CHEBI:137386"/>
        <dbReference type="ChEBI" id="CHEBI:191199"/>
    </reaction>
    <physiologicalReaction direction="left-to-right" evidence="1">
        <dbReference type="Rhea" id="RHEA:71656"/>
    </physiologicalReaction>
</comment>
<dbReference type="InterPro" id="IPR043472">
    <property type="entry name" value="Macro_dom-like"/>
</dbReference>
<evidence type="ECO:0000256" key="1">
    <source>
        <dbReference type="ARBA" id="ARBA00035885"/>
    </source>
</evidence>
<dbReference type="SUPFAM" id="SSF52949">
    <property type="entry name" value="Macro domain-like"/>
    <property type="match status" value="1"/>
</dbReference>
<protein>
    <recommendedName>
        <fullName evidence="2">Macro domain-containing protein</fullName>
    </recommendedName>
</protein>
<dbReference type="InterPro" id="IPR050892">
    <property type="entry name" value="ADP-ribose_metab_enzymes"/>
</dbReference>
<dbReference type="HOGENOM" id="CLU_054419_3_0_10"/>
<dbReference type="PANTHER" id="PTHR12521">
    <property type="entry name" value="PROTEIN C6ORF130"/>
    <property type="match status" value="1"/>
</dbReference>
<dbReference type="Gene3D" id="3.40.220.10">
    <property type="entry name" value="Leucine Aminopeptidase, subunit E, domain 1"/>
    <property type="match status" value="1"/>
</dbReference>
<accession>K5ZHZ1</accession>
<dbReference type="EMBL" id="AGZQ01000004">
    <property type="protein sequence ID" value="EKN15309.1"/>
    <property type="molecule type" value="Genomic_DNA"/>
</dbReference>
<dbReference type="Proteomes" id="UP000006271">
    <property type="component" value="Unassembled WGS sequence"/>
</dbReference>
<dbReference type="PANTHER" id="PTHR12521:SF0">
    <property type="entry name" value="ADP-RIBOSE GLYCOHYDROLASE OARD1"/>
    <property type="match status" value="1"/>
</dbReference>
<comment type="caution">
    <text evidence="3">The sequence shown here is derived from an EMBL/GenBank/DDBJ whole genome shotgun (WGS) entry which is preliminary data.</text>
</comment>
<feature type="domain" description="Macro" evidence="2">
    <location>
        <begin position="14"/>
        <end position="180"/>
    </location>
</feature>
<dbReference type="GO" id="GO:0140291">
    <property type="term" value="P:peptidyl-glutamate ADP-deribosylation"/>
    <property type="evidence" value="ECO:0007669"/>
    <property type="project" value="TreeGrafter"/>
</dbReference>
<evidence type="ECO:0000259" key="2">
    <source>
        <dbReference type="PROSITE" id="PS51154"/>
    </source>
</evidence>
<dbReference type="PROSITE" id="PS51154">
    <property type="entry name" value="MACRO"/>
    <property type="match status" value="1"/>
</dbReference>
<sequence>MLTKRDNALQRSPLNHYKQLKNGNNMIKYISGDILQSKDEYIAQGVAIGSQEGLGTGLAFKLSSKFPEIQKLFKKYTRNTKFQAGDVFIGEIKGFSPGIIYIATQPDMYHAEFTYLNKGLKRLKKVCESRGIKTVSLPKIGAGLGKLDWNSEVKPLLESILSDCETVFNVYEDYKIKYEI</sequence>
<evidence type="ECO:0000313" key="4">
    <source>
        <dbReference type="Proteomes" id="UP000006271"/>
    </source>
</evidence>
<dbReference type="InterPro" id="IPR002589">
    <property type="entry name" value="Macro_dom"/>
</dbReference>
<dbReference type="AlphaFoldDB" id="K5ZHZ1"/>
<organism evidence="3 4">
    <name type="scientific">Parabacteroides merdae CL03T12C32</name>
    <dbReference type="NCBI Taxonomy" id="999420"/>
    <lineage>
        <taxon>Bacteria</taxon>
        <taxon>Pseudomonadati</taxon>
        <taxon>Bacteroidota</taxon>
        <taxon>Bacteroidia</taxon>
        <taxon>Bacteroidales</taxon>
        <taxon>Tannerellaceae</taxon>
        <taxon>Parabacteroides</taxon>
    </lineage>
</organism>
<reference evidence="3 4" key="1">
    <citation type="submission" date="2012-02" db="EMBL/GenBank/DDBJ databases">
        <title>The Genome Sequence of Parabacteroides merdae CL03T12C32.</title>
        <authorList>
            <consortium name="The Broad Institute Genome Sequencing Platform"/>
            <person name="Earl A."/>
            <person name="Ward D."/>
            <person name="Feldgarden M."/>
            <person name="Gevers D."/>
            <person name="Zitomersky N.L."/>
            <person name="Coyne M.J."/>
            <person name="Comstock L.E."/>
            <person name="Young S.K."/>
            <person name="Zeng Q."/>
            <person name="Gargeya S."/>
            <person name="Fitzgerald M."/>
            <person name="Haas B."/>
            <person name="Abouelleil A."/>
            <person name="Alvarado L."/>
            <person name="Arachchi H.M."/>
            <person name="Berlin A."/>
            <person name="Chapman S.B."/>
            <person name="Gearin G."/>
            <person name="Goldberg J."/>
            <person name="Griggs A."/>
            <person name="Gujja S."/>
            <person name="Hansen M."/>
            <person name="Heiman D."/>
            <person name="Howarth C."/>
            <person name="Larimer J."/>
            <person name="Lui A."/>
            <person name="MacDonald P.J.P."/>
            <person name="McCowen C."/>
            <person name="Montmayeur A."/>
            <person name="Murphy C."/>
            <person name="Neiman D."/>
            <person name="Pearson M."/>
            <person name="Priest M."/>
            <person name="Roberts A."/>
            <person name="Saif S."/>
            <person name="Shea T."/>
            <person name="Sisk P."/>
            <person name="Stolte C."/>
            <person name="Sykes S."/>
            <person name="Wortman J."/>
            <person name="Nusbaum C."/>
            <person name="Birren B."/>
        </authorList>
    </citation>
    <scope>NUCLEOTIDE SEQUENCE [LARGE SCALE GENOMIC DNA]</scope>
    <source>
        <strain evidence="3 4">CL03T12C32</strain>
    </source>
</reference>
<proteinExistence type="predicted"/>